<dbReference type="PROSITE" id="PS51832">
    <property type="entry name" value="HD_GYP"/>
    <property type="match status" value="1"/>
</dbReference>
<sequence>MDLLTRLLISLITQAALVEARDAWAGGHLWRVSQLARRLALDLKLPAPDVAQITLGALVHDLGKIGVAETILNKPTRLSDEEFDAMRAHPETGLAALVGHPLAHLVRESVLMHHETPDGTGYPQGLQGDALPLVARIVGLVDAFDAMTSTRSYRRQLGIEPALQAIEDNIDTQFDGGLARHFIKMARAGAFDDIAGHSEKGIAMQHCPTCGPIIAIPHKTRSGDVIACPACRTGFKVLGNANDWHLRPLPVHISARPLSVDHELVQCLAQEIRAQLDERVALGVV</sequence>
<dbReference type="Pfam" id="PF13487">
    <property type="entry name" value="HD_5"/>
    <property type="match status" value="1"/>
</dbReference>
<feature type="domain" description="HD-GYP" evidence="1">
    <location>
        <begin position="3"/>
        <end position="198"/>
    </location>
</feature>
<dbReference type="Proteomes" id="UP000037939">
    <property type="component" value="Unassembled WGS sequence"/>
</dbReference>
<protein>
    <submittedName>
        <fullName evidence="2">Cyclic di-GMP phosphodiesterase response regulator RpfG</fullName>
        <ecNumber evidence="2">3.1.4.52</ecNumber>
    </submittedName>
</protein>
<dbReference type="EC" id="3.1.4.52" evidence="2"/>
<dbReference type="SUPFAM" id="SSF109604">
    <property type="entry name" value="HD-domain/PDEase-like"/>
    <property type="match status" value="1"/>
</dbReference>
<dbReference type="AlphaFoldDB" id="A0A0N0XII8"/>
<dbReference type="InterPro" id="IPR003607">
    <property type="entry name" value="HD/PDEase_dom"/>
</dbReference>
<dbReference type="Gene3D" id="1.10.3210.10">
    <property type="entry name" value="Hypothetical protein af1432"/>
    <property type="match status" value="1"/>
</dbReference>
<evidence type="ECO:0000259" key="1">
    <source>
        <dbReference type="PROSITE" id="PS51832"/>
    </source>
</evidence>
<keyword evidence="2" id="KW-0378">Hydrolase</keyword>
<evidence type="ECO:0000313" key="3">
    <source>
        <dbReference type="Proteomes" id="UP000037939"/>
    </source>
</evidence>
<dbReference type="STRING" id="857265.WG78_12825"/>
<accession>A0A0N0XII8</accession>
<gene>
    <name evidence="2" type="primary">rpfG_7</name>
    <name evidence="2" type="ORF">WG78_12825</name>
</gene>
<evidence type="ECO:0000313" key="2">
    <source>
        <dbReference type="EMBL" id="KPC52731.1"/>
    </source>
</evidence>
<keyword evidence="3" id="KW-1185">Reference proteome</keyword>
<dbReference type="GO" id="GO:0071111">
    <property type="term" value="F:cyclic-guanylate-specific phosphodiesterase activity"/>
    <property type="evidence" value="ECO:0007669"/>
    <property type="project" value="UniProtKB-EC"/>
</dbReference>
<dbReference type="OrthoDB" id="9787688at2"/>
<dbReference type="CDD" id="cd00077">
    <property type="entry name" value="HDc"/>
    <property type="match status" value="1"/>
</dbReference>
<dbReference type="EMBL" id="LAQT01000009">
    <property type="protein sequence ID" value="KPC52731.1"/>
    <property type="molecule type" value="Genomic_DNA"/>
</dbReference>
<organism evidence="2 3">
    <name type="scientific">Amantichitinum ursilacus</name>
    <dbReference type="NCBI Taxonomy" id="857265"/>
    <lineage>
        <taxon>Bacteria</taxon>
        <taxon>Pseudomonadati</taxon>
        <taxon>Pseudomonadota</taxon>
        <taxon>Betaproteobacteria</taxon>
        <taxon>Neisseriales</taxon>
        <taxon>Chitinibacteraceae</taxon>
        <taxon>Amantichitinum</taxon>
    </lineage>
</organism>
<comment type="caution">
    <text evidence="2">The sequence shown here is derived from an EMBL/GenBank/DDBJ whole genome shotgun (WGS) entry which is preliminary data.</text>
</comment>
<dbReference type="PANTHER" id="PTHR45228:SF1">
    <property type="entry name" value="CYCLIC DI-GMP PHOSPHODIESTERASE TM_0186"/>
    <property type="match status" value="1"/>
</dbReference>
<dbReference type="InterPro" id="IPR037522">
    <property type="entry name" value="HD_GYP_dom"/>
</dbReference>
<dbReference type="RefSeq" id="WP_053938200.1">
    <property type="nucleotide sequence ID" value="NZ_LAQT01000009.1"/>
</dbReference>
<dbReference type="Gene3D" id="2.20.28.160">
    <property type="match status" value="1"/>
</dbReference>
<dbReference type="PANTHER" id="PTHR45228">
    <property type="entry name" value="CYCLIC DI-GMP PHOSPHODIESTERASE TM_0186-RELATED"/>
    <property type="match status" value="1"/>
</dbReference>
<reference evidence="2 3" key="1">
    <citation type="submission" date="2015-07" db="EMBL/GenBank/DDBJ databases">
        <title>Draft genome sequence of the Amantichitinum ursilacus IGB-41, a new chitin-degrading bacterium.</title>
        <authorList>
            <person name="Kirstahler P."/>
            <person name="Guenther M."/>
            <person name="Grumaz C."/>
            <person name="Rupp S."/>
            <person name="Zibek S."/>
            <person name="Sohn K."/>
        </authorList>
    </citation>
    <scope>NUCLEOTIDE SEQUENCE [LARGE SCALE GENOMIC DNA]</scope>
    <source>
        <strain evidence="2 3">IGB-41</strain>
    </source>
</reference>
<name>A0A0N0XII8_9NEIS</name>
<dbReference type="SMART" id="SM00471">
    <property type="entry name" value="HDc"/>
    <property type="match status" value="1"/>
</dbReference>
<dbReference type="InterPro" id="IPR052020">
    <property type="entry name" value="Cyclic_di-GMP/3'3'-cGAMP_PDE"/>
</dbReference>
<proteinExistence type="predicted"/>